<feature type="transmembrane region" description="Helical" evidence="10">
    <location>
        <begin position="1300"/>
        <end position="1325"/>
    </location>
</feature>
<feature type="transmembrane region" description="Helical" evidence="10">
    <location>
        <begin position="802"/>
        <end position="819"/>
    </location>
</feature>
<evidence type="ECO:0000256" key="6">
    <source>
        <dbReference type="ARBA" id="ARBA00022840"/>
    </source>
</evidence>
<comment type="subcellular location">
    <subcellularLocation>
        <location evidence="1">Membrane</location>
        <topology evidence="1">Multi-pass membrane protein</topology>
    </subcellularLocation>
</comment>
<feature type="transmembrane region" description="Helical" evidence="10">
    <location>
        <begin position="583"/>
        <end position="605"/>
    </location>
</feature>
<feature type="compositionally biased region" description="Polar residues" evidence="9">
    <location>
        <begin position="1"/>
        <end position="29"/>
    </location>
</feature>
<dbReference type="SUPFAM" id="SSF52540">
    <property type="entry name" value="P-loop containing nucleoside triphosphate hydrolases"/>
    <property type="match status" value="2"/>
</dbReference>
<evidence type="ECO:0000256" key="1">
    <source>
        <dbReference type="ARBA" id="ARBA00004141"/>
    </source>
</evidence>
<accession>A0AAN6ZDE7</accession>
<feature type="transmembrane region" description="Helical" evidence="10">
    <location>
        <begin position="1258"/>
        <end position="1280"/>
    </location>
</feature>
<feature type="compositionally biased region" description="Basic and acidic residues" evidence="9">
    <location>
        <begin position="44"/>
        <end position="69"/>
    </location>
</feature>
<dbReference type="GO" id="GO:0016887">
    <property type="term" value="F:ATP hydrolysis activity"/>
    <property type="evidence" value="ECO:0007669"/>
    <property type="project" value="InterPro"/>
</dbReference>
<keyword evidence="6" id="KW-0067">ATP-binding</keyword>
<dbReference type="FunFam" id="3.40.50.300:FF:000054">
    <property type="entry name" value="ABC multidrug transporter atrF"/>
    <property type="match status" value="1"/>
</dbReference>
<dbReference type="CDD" id="cd03233">
    <property type="entry name" value="ABCG_PDR_domain1"/>
    <property type="match status" value="1"/>
</dbReference>
<dbReference type="GO" id="GO:0005524">
    <property type="term" value="F:ATP binding"/>
    <property type="evidence" value="ECO:0007669"/>
    <property type="project" value="UniProtKB-KW"/>
</dbReference>
<dbReference type="InterPro" id="IPR043926">
    <property type="entry name" value="ABCG_dom"/>
</dbReference>
<dbReference type="InterPro" id="IPR010929">
    <property type="entry name" value="PDR_CDR_ABC"/>
</dbReference>
<evidence type="ECO:0000256" key="10">
    <source>
        <dbReference type="SAM" id="Phobius"/>
    </source>
</evidence>
<reference evidence="12" key="2">
    <citation type="submission" date="2023-05" db="EMBL/GenBank/DDBJ databases">
        <authorList>
            <consortium name="Lawrence Berkeley National Laboratory"/>
            <person name="Steindorff A."/>
            <person name="Hensen N."/>
            <person name="Bonometti L."/>
            <person name="Westerberg I."/>
            <person name="Brannstrom I.O."/>
            <person name="Guillou S."/>
            <person name="Cros-Aarteil S."/>
            <person name="Calhoun S."/>
            <person name="Haridas S."/>
            <person name="Kuo A."/>
            <person name="Mondo S."/>
            <person name="Pangilinan J."/>
            <person name="Riley R."/>
            <person name="Labutti K."/>
            <person name="Andreopoulos B."/>
            <person name="Lipzen A."/>
            <person name="Chen C."/>
            <person name="Yanf M."/>
            <person name="Daum C."/>
            <person name="Ng V."/>
            <person name="Clum A."/>
            <person name="Ohm R."/>
            <person name="Martin F."/>
            <person name="Silar P."/>
            <person name="Natvig D."/>
            <person name="Lalanne C."/>
            <person name="Gautier V."/>
            <person name="Ament-Velasquez S.L."/>
            <person name="Kruys A."/>
            <person name="Hutchinson M.I."/>
            <person name="Powell A.J."/>
            <person name="Barry K."/>
            <person name="Miller A.N."/>
            <person name="Grigoriev I.V."/>
            <person name="Debuchy R."/>
            <person name="Gladieux P."/>
            <person name="Thoren M.H."/>
            <person name="Johannesson H."/>
        </authorList>
    </citation>
    <scope>NUCLEOTIDE SEQUENCE</scope>
    <source>
        <strain evidence="12">CBS 123565</strain>
    </source>
</reference>
<dbReference type="InterPro" id="IPR003593">
    <property type="entry name" value="AAA+_ATPase"/>
</dbReference>
<reference evidence="12" key="1">
    <citation type="journal article" date="2023" name="Mol. Phylogenet. Evol.">
        <title>Genome-scale phylogeny and comparative genomics of the fungal order Sordariales.</title>
        <authorList>
            <person name="Hensen N."/>
            <person name="Bonometti L."/>
            <person name="Westerberg I."/>
            <person name="Brannstrom I.O."/>
            <person name="Guillou S."/>
            <person name="Cros-Aarteil S."/>
            <person name="Calhoun S."/>
            <person name="Haridas S."/>
            <person name="Kuo A."/>
            <person name="Mondo S."/>
            <person name="Pangilinan J."/>
            <person name="Riley R."/>
            <person name="LaButti K."/>
            <person name="Andreopoulos B."/>
            <person name="Lipzen A."/>
            <person name="Chen C."/>
            <person name="Yan M."/>
            <person name="Daum C."/>
            <person name="Ng V."/>
            <person name="Clum A."/>
            <person name="Steindorff A."/>
            <person name="Ohm R.A."/>
            <person name="Martin F."/>
            <person name="Silar P."/>
            <person name="Natvig D.O."/>
            <person name="Lalanne C."/>
            <person name="Gautier V."/>
            <person name="Ament-Velasquez S.L."/>
            <person name="Kruys A."/>
            <person name="Hutchinson M.I."/>
            <person name="Powell A.J."/>
            <person name="Barry K."/>
            <person name="Miller A.N."/>
            <person name="Grigoriev I.V."/>
            <person name="Debuchy R."/>
            <person name="Gladieux P."/>
            <person name="Hiltunen Thoren M."/>
            <person name="Johannesson H."/>
        </authorList>
    </citation>
    <scope>NUCLEOTIDE SEQUENCE</scope>
    <source>
        <strain evidence="12">CBS 123565</strain>
    </source>
</reference>
<keyword evidence="3" id="KW-0813">Transport</keyword>
<dbReference type="InterPro" id="IPR017871">
    <property type="entry name" value="ABC_transporter-like_CS"/>
</dbReference>
<proteinExistence type="inferred from homology"/>
<feature type="transmembrane region" description="Helical" evidence="10">
    <location>
        <begin position="625"/>
        <end position="650"/>
    </location>
</feature>
<name>A0AAN6ZDE7_9PEZI</name>
<evidence type="ECO:0000259" key="11">
    <source>
        <dbReference type="PROSITE" id="PS50893"/>
    </source>
</evidence>
<dbReference type="Pfam" id="PF19055">
    <property type="entry name" value="ABC2_membrane_7"/>
    <property type="match status" value="1"/>
</dbReference>
<evidence type="ECO:0000256" key="2">
    <source>
        <dbReference type="ARBA" id="ARBA00006012"/>
    </source>
</evidence>
<dbReference type="InterPro" id="IPR003439">
    <property type="entry name" value="ABC_transporter-like_ATP-bd"/>
</dbReference>
<evidence type="ECO:0000256" key="4">
    <source>
        <dbReference type="ARBA" id="ARBA00022692"/>
    </source>
</evidence>
<feature type="domain" description="ABC transporter" evidence="11">
    <location>
        <begin position="887"/>
        <end position="1129"/>
    </location>
</feature>
<sequence>MSFTGNVSFGNYDRTAQLTGSPLTRQTAYEQEEEEEANRLINSSHERTEKISKTRTNSVDRPRSEKDGSPENATDTAAEDEDDDIEEGRRNSMVQALARKYTSQSQFGVPEGANAFTIASGDEDSPLNPNGPNFNSRAWAKSVVNILTDKGHMFRTSGVAYQNLNVHGFGSTTDYQKDVVNIWLDAVGVVRKLAGHTERRIDILRNFDGLVRSGEMLVVLGPPGSGCSTFLKAISGDHNGIFVDDNSYFNYQGLSAKEMHTYHRGEAIYTAEVDTHFPQLSVGDTLTFAARARAPRDLPPGVTRATFAEHLRDVVMAMFGISHTINTRVGNEYIRGVSGGERKRVTIAEAALSAAPLQCWDNSTRGLDSANAIEFCKTLKLQADLFQNTAFVSIYQAPQSAYDLFDKALVLYEGRQIFFGRADEAKQYFINLGFECPARQTTPDFLTSMTSPLERVIRPGFEGKTPCTPDEYAAAWKNSAEYRALQAEIEEYKLSHPVNGPDADAFRASRKAQQAKQQRIKSPFTLSYMQQVQLCLWRGWKRLTGDPSLSLGALIANTIMALIISSVFYNLQPTTASFYQRGALLFFACLMNAFASALEILTLYAQRPIVEKHARYAFYHPSAEAVASMLCDLPYKVLNCIVFNVTLYFMANLRREAGAFFFFLLVSFFTVLCMSMIFRTIASSSRTLSQAMVPAALIILALVIFTGFVIPIDYMLGWCRWINYIDPVAYAFESLMVNEFHGRDFTCTQFVPNGLVPGYEGITGLNRACSTIGSVPGSTSVNGDDYINLGFSYYQAHKWRNFGILIVFMVGFLVTYIVAAENVAAQKSKGEVLVFRRGYKPASFKENKGDAESGGTPVAGPAAAAAAASASDGNSSDGAIQRQTSVFHWNDVCYEVKVKGETRHILNNVDGWVKPGTLTALMGVSGAGKTTLLDCLADRTSMGVITGEMLVDGNPRDTSFQRKTGYVQQQDLHLQTTTVREAFNFSALLRQPAHVPRAEKLAYVDEVIRLLEMEEYADAIIGVPGEGLNVEQRKRLTIGVELAAKPPLLLFVDEPTSGLDSQTSWAILDLLEKLTKSGQAILCTIHQPSAMLFQRFDRLLFLAKGGRTVYFGDIGKHSTTMTDYFERTSGVSCPAESNPAEWMLEVIGAAPGSHSQIDWHDAWRESPEYAAVQDELHRLKADVKESTPVTDDAGSYREFAAPFWHQLGEVTHRVFQQYWRTPSYIYSKMALCVLVALFIGFVFFKAPNTIQGLQNQMFAIFNILTVFGQLVQQTMPHFVIQRSLYEVRERPSKVYSWKVFMLSQIIVELPWNTLMAGLMFVCWYYPVGLYENASAAGQTAERGGLMFLLLVAFLLFTSTFTDFIIAGFETAEAGGNIANLLFSLCLIFCGVLATSDNMPRFWIFMYRVSPFTYLVSAMLSTAVAGADVECAANEFLRFVPAKGQTCFEYMQNYTMTMGGALQESSMNSTTECLFCSVTKTDTFLASVGSYYADRWRNFGYVLSDVQLPCSIDVKSLTRVLVAFCSHTSSSTSSLPWACIGSSECPRTSSAERRRRRRNEATPISFEETWMAKVHLLCI</sequence>
<dbReference type="Pfam" id="PF00005">
    <property type="entry name" value="ABC_tran"/>
    <property type="match status" value="2"/>
</dbReference>
<dbReference type="GO" id="GO:0016020">
    <property type="term" value="C:membrane"/>
    <property type="evidence" value="ECO:0007669"/>
    <property type="project" value="UniProtKB-SubCell"/>
</dbReference>
<feature type="transmembrane region" description="Helical" evidence="10">
    <location>
        <begin position="1377"/>
        <end position="1395"/>
    </location>
</feature>
<keyword evidence="7 10" id="KW-1133">Transmembrane helix</keyword>
<feature type="region of interest" description="Disordered" evidence="9">
    <location>
        <begin position="1"/>
        <end position="87"/>
    </location>
</feature>
<keyword evidence="13" id="KW-1185">Reference proteome</keyword>
<evidence type="ECO:0000256" key="9">
    <source>
        <dbReference type="SAM" id="MobiDB-lite"/>
    </source>
</evidence>
<feature type="transmembrane region" description="Helical" evidence="10">
    <location>
        <begin position="691"/>
        <end position="712"/>
    </location>
</feature>
<comment type="similarity">
    <text evidence="2">Belongs to the ABC transporter superfamily. ABCG family. PDR (TC 3.A.1.205) subfamily.</text>
</comment>
<evidence type="ECO:0000313" key="12">
    <source>
        <dbReference type="EMBL" id="KAK4133761.1"/>
    </source>
</evidence>
<protein>
    <recommendedName>
        <fullName evidence="11">ABC transporter domain-containing protein</fullName>
    </recommendedName>
</protein>
<dbReference type="Pfam" id="PF06422">
    <property type="entry name" value="PDR_CDR"/>
    <property type="match status" value="1"/>
</dbReference>
<dbReference type="InterPro" id="IPR027417">
    <property type="entry name" value="P-loop_NTPase"/>
</dbReference>
<evidence type="ECO:0000256" key="8">
    <source>
        <dbReference type="ARBA" id="ARBA00023136"/>
    </source>
</evidence>
<dbReference type="Pfam" id="PF01061">
    <property type="entry name" value="ABC2_membrane"/>
    <property type="match status" value="2"/>
</dbReference>
<dbReference type="PROSITE" id="PS50893">
    <property type="entry name" value="ABC_TRANSPORTER_2"/>
    <property type="match status" value="2"/>
</dbReference>
<evidence type="ECO:0000256" key="7">
    <source>
        <dbReference type="ARBA" id="ARBA00022989"/>
    </source>
</evidence>
<evidence type="ECO:0000313" key="13">
    <source>
        <dbReference type="Proteomes" id="UP001304895"/>
    </source>
</evidence>
<dbReference type="InterPro" id="IPR013525">
    <property type="entry name" value="ABC2_TM"/>
</dbReference>
<feature type="transmembrane region" description="Helical" evidence="10">
    <location>
        <begin position="657"/>
        <end position="679"/>
    </location>
</feature>
<keyword evidence="8 10" id="KW-0472">Membrane</keyword>
<dbReference type="CDD" id="cd03232">
    <property type="entry name" value="ABCG_PDR_domain2"/>
    <property type="match status" value="1"/>
</dbReference>
<feature type="compositionally biased region" description="Acidic residues" evidence="9">
    <location>
        <begin position="77"/>
        <end position="86"/>
    </location>
</feature>
<keyword evidence="4 10" id="KW-0812">Transmembrane</keyword>
<dbReference type="FunFam" id="3.40.50.300:FF:000881">
    <property type="entry name" value="ABC multidrug transporter A-1"/>
    <property type="match status" value="1"/>
</dbReference>
<evidence type="ECO:0000256" key="3">
    <source>
        <dbReference type="ARBA" id="ARBA00022448"/>
    </source>
</evidence>
<dbReference type="PROSITE" id="PS00211">
    <property type="entry name" value="ABC_TRANSPORTER_1"/>
    <property type="match status" value="1"/>
</dbReference>
<keyword evidence="5" id="KW-0547">Nucleotide-binding</keyword>
<dbReference type="InterPro" id="IPR029481">
    <property type="entry name" value="ABC_trans_N"/>
</dbReference>
<dbReference type="Proteomes" id="UP001304895">
    <property type="component" value="Unassembled WGS sequence"/>
</dbReference>
<dbReference type="InterPro" id="IPR034001">
    <property type="entry name" value="ABCG_PDR_1"/>
</dbReference>
<dbReference type="Pfam" id="PF14510">
    <property type="entry name" value="ABC_trans_N"/>
    <property type="match status" value="1"/>
</dbReference>
<dbReference type="EMBL" id="MU853411">
    <property type="protein sequence ID" value="KAK4133761.1"/>
    <property type="molecule type" value="Genomic_DNA"/>
</dbReference>
<dbReference type="SMART" id="SM00382">
    <property type="entry name" value="AAA"/>
    <property type="match status" value="2"/>
</dbReference>
<feature type="transmembrane region" description="Helical" evidence="10">
    <location>
        <begin position="1345"/>
        <end position="1365"/>
    </location>
</feature>
<dbReference type="GO" id="GO:0140359">
    <property type="term" value="F:ABC-type transporter activity"/>
    <property type="evidence" value="ECO:0007669"/>
    <property type="project" value="InterPro"/>
</dbReference>
<evidence type="ECO:0000256" key="5">
    <source>
        <dbReference type="ARBA" id="ARBA00022741"/>
    </source>
</evidence>
<dbReference type="InterPro" id="IPR034003">
    <property type="entry name" value="ABCG_PDR_2"/>
</dbReference>
<comment type="caution">
    <text evidence="12">The sequence shown here is derived from an EMBL/GenBank/DDBJ whole genome shotgun (WGS) entry which is preliminary data.</text>
</comment>
<dbReference type="Gene3D" id="3.40.50.300">
    <property type="entry name" value="P-loop containing nucleotide triphosphate hydrolases"/>
    <property type="match status" value="2"/>
</dbReference>
<feature type="transmembrane region" description="Helical" evidence="10">
    <location>
        <begin position="551"/>
        <end position="571"/>
    </location>
</feature>
<dbReference type="PANTHER" id="PTHR19241">
    <property type="entry name" value="ATP-BINDING CASSETTE TRANSPORTER"/>
    <property type="match status" value="1"/>
</dbReference>
<organism evidence="12 13">
    <name type="scientific">Trichocladium antarcticum</name>
    <dbReference type="NCBI Taxonomy" id="1450529"/>
    <lineage>
        <taxon>Eukaryota</taxon>
        <taxon>Fungi</taxon>
        <taxon>Dikarya</taxon>
        <taxon>Ascomycota</taxon>
        <taxon>Pezizomycotina</taxon>
        <taxon>Sordariomycetes</taxon>
        <taxon>Sordariomycetidae</taxon>
        <taxon>Sordariales</taxon>
        <taxon>Chaetomiaceae</taxon>
        <taxon>Trichocladium</taxon>
    </lineage>
</organism>
<feature type="domain" description="ABC transporter" evidence="11">
    <location>
        <begin position="184"/>
        <end position="438"/>
    </location>
</feature>
<gene>
    <name evidence="12" type="ORF">BT67DRAFT_43134</name>
</gene>
<feature type="transmembrane region" description="Helical" evidence="10">
    <location>
        <begin position="1225"/>
        <end position="1246"/>
    </location>
</feature>